<evidence type="ECO:0000256" key="1">
    <source>
        <dbReference type="SAM" id="MobiDB-lite"/>
    </source>
</evidence>
<accession>A0AAV7VVS1</accession>
<dbReference type="AlphaFoldDB" id="A0AAV7VVS1"/>
<organism evidence="2 3">
    <name type="scientific">Pleurodeles waltl</name>
    <name type="common">Iberian ribbed newt</name>
    <dbReference type="NCBI Taxonomy" id="8319"/>
    <lineage>
        <taxon>Eukaryota</taxon>
        <taxon>Metazoa</taxon>
        <taxon>Chordata</taxon>
        <taxon>Craniata</taxon>
        <taxon>Vertebrata</taxon>
        <taxon>Euteleostomi</taxon>
        <taxon>Amphibia</taxon>
        <taxon>Batrachia</taxon>
        <taxon>Caudata</taxon>
        <taxon>Salamandroidea</taxon>
        <taxon>Salamandridae</taxon>
        <taxon>Pleurodelinae</taxon>
        <taxon>Pleurodeles</taxon>
    </lineage>
</organism>
<evidence type="ECO:0000313" key="3">
    <source>
        <dbReference type="Proteomes" id="UP001066276"/>
    </source>
</evidence>
<dbReference type="Proteomes" id="UP001066276">
    <property type="component" value="Chromosome 2_1"/>
</dbReference>
<reference evidence="2" key="1">
    <citation type="journal article" date="2022" name="bioRxiv">
        <title>Sequencing and chromosome-scale assembly of the giantPleurodeles waltlgenome.</title>
        <authorList>
            <person name="Brown T."/>
            <person name="Elewa A."/>
            <person name="Iarovenko S."/>
            <person name="Subramanian E."/>
            <person name="Araus A.J."/>
            <person name="Petzold A."/>
            <person name="Susuki M."/>
            <person name="Suzuki K.-i.T."/>
            <person name="Hayashi T."/>
            <person name="Toyoda A."/>
            <person name="Oliveira C."/>
            <person name="Osipova E."/>
            <person name="Leigh N.D."/>
            <person name="Simon A."/>
            <person name="Yun M.H."/>
        </authorList>
    </citation>
    <scope>NUCLEOTIDE SEQUENCE</scope>
    <source>
        <strain evidence="2">20211129_DDA</strain>
        <tissue evidence="2">Liver</tissue>
    </source>
</reference>
<gene>
    <name evidence="2" type="ORF">NDU88_008194</name>
</gene>
<dbReference type="EMBL" id="JANPWB010000003">
    <property type="protein sequence ID" value="KAJ1204416.1"/>
    <property type="molecule type" value="Genomic_DNA"/>
</dbReference>
<keyword evidence="3" id="KW-1185">Reference proteome</keyword>
<feature type="region of interest" description="Disordered" evidence="1">
    <location>
        <begin position="1"/>
        <end position="103"/>
    </location>
</feature>
<proteinExistence type="predicted"/>
<comment type="caution">
    <text evidence="2">The sequence shown here is derived from an EMBL/GenBank/DDBJ whole genome shotgun (WGS) entry which is preliminary data.</text>
</comment>
<name>A0AAV7VVS1_PLEWA</name>
<sequence length="137" mass="15567">MTRVGLIDECPGGTSRSDPRSRTYTNPEEEGCCGAPEEVKGDTKKAAQEDREDRRTNKDGPEVREWLEAAGSERSKESSEESEEAERARETQYPAEDEQTPKEAEITHTWLMQVRGYFQSMNTYFGNRKGRGSLKEI</sequence>
<protein>
    <submittedName>
        <fullName evidence="2">Uncharacterized protein</fullName>
    </submittedName>
</protein>
<feature type="compositionally biased region" description="Basic and acidic residues" evidence="1">
    <location>
        <begin position="37"/>
        <end position="90"/>
    </location>
</feature>
<evidence type="ECO:0000313" key="2">
    <source>
        <dbReference type="EMBL" id="KAJ1204416.1"/>
    </source>
</evidence>